<evidence type="ECO:0000256" key="3">
    <source>
        <dbReference type="ARBA" id="ARBA00022692"/>
    </source>
</evidence>
<keyword evidence="3 6" id="KW-0812">Transmembrane</keyword>
<dbReference type="SUPFAM" id="SSF103481">
    <property type="entry name" value="Multidrug resistance efflux transporter EmrE"/>
    <property type="match status" value="2"/>
</dbReference>
<accession>A0A4S8FBA4</accession>
<feature type="transmembrane region" description="Helical" evidence="6">
    <location>
        <begin position="278"/>
        <end position="300"/>
    </location>
</feature>
<organism evidence="8 9">
    <name type="scientific">Lampropedia puyangensis</name>
    <dbReference type="NCBI Taxonomy" id="1330072"/>
    <lineage>
        <taxon>Bacteria</taxon>
        <taxon>Pseudomonadati</taxon>
        <taxon>Pseudomonadota</taxon>
        <taxon>Betaproteobacteria</taxon>
        <taxon>Burkholderiales</taxon>
        <taxon>Comamonadaceae</taxon>
        <taxon>Lampropedia</taxon>
    </lineage>
</organism>
<dbReference type="GO" id="GO:0005886">
    <property type="term" value="C:plasma membrane"/>
    <property type="evidence" value="ECO:0007669"/>
    <property type="project" value="UniProtKB-SubCell"/>
</dbReference>
<keyword evidence="4 6" id="KW-1133">Transmembrane helix</keyword>
<evidence type="ECO:0000313" key="8">
    <source>
        <dbReference type="EMBL" id="THU02872.1"/>
    </source>
</evidence>
<dbReference type="EMBL" id="STFG01000005">
    <property type="protein sequence ID" value="THU02872.1"/>
    <property type="molecule type" value="Genomic_DNA"/>
</dbReference>
<evidence type="ECO:0000259" key="7">
    <source>
        <dbReference type="Pfam" id="PF00892"/>
    </source>
</evidence>
<gene>
    <name evidence="8" type="ORF">E9531_07205</name>
</gene>
<proteinExistence type="predicted"/>
<dbReference type="PANTHER" id="PTHR32322">
    <property type="entry name" value="INNER MEMBRANE TRANSPORTER"/>
    <property type="match status" value="1"/>
</dbReference>
<dbReference type="InterPro" id="IPR050638">
    <property type="entry name" value="AA-Vitamin_Transporters"/>
</dbReference>
<dbReference type="Pfam" id="PF00892">
    <property type="entry name" value="EamA"/>
    <property type="match status" value="1"/>
</dbReference>
<dbReference type="PANTHER" id="PTHR32322:SF18">
    <property type="entry name" value="S-ADENOSYLMETHIONINE_S-ADENOSYLHOMOCYSTEINE TRANSPORTER"/>
    <property type="match status" value="1"/>
</dbReference>
<dbReference type="OrthoDB" id="7216522at2"/>
<feature type="domain" description="EamA" evidence="7">
    <location>
        <begin position="26"/>
        <end position="159"/>
    </location>
</feature>
<feature type="transmembrane region" description="Helical" evidence="6">
    <location>
        <begin position="216"/>
        <end position="239"/>
    </location>
</feature>
<comment type="subcellular location">
    <subcellularLocation>
        <location evidence="1">Cell membrane</location>
        <topology evidence="1">Multi-pass membrane protein</topology>
    </subcellularLocation>
</comment>
<dbReference type="RefSeq" id="WP_136573072.1">
    <property type="nucleotide sequence ID" value="NZ_STFG01000005.1"/>
</dbReference>
<evidence type="ECO:0000313" key="9">
    <source>
        <dbReference type="Proteomes" id="UP000308917"/>
    </source>
</evidence>
<dbReference type="Proteomes" id="UP000308917">
    <property type="component" value="Unassembled WGS sequence"/>
</dbReference>
<protein>
    <submittedName>
        <fullName evidence="8">DMT family transporter</fullName>
    </submittedName>
</protein>
<feature type="transmembrane region" description="Helical" evidence="6">
    <location>
        <begin position="21"/>
        <end position="45"/>
    </location>
</feature>
<evidence type="ECO:0000256" key="2">
    <source>
        <dbReference type="ARBA" id="ARBA00022475"/>
    </source>
</evidence>
<reference evidence="8 9" key="1">
    <citation type="journal article" date="2015" name="Antonie Van Leeuwenhoek">
        <title>Lampropedia puyangensis sp. nov., isolated from symptomatic bark of Populus ? euramericana canker and emended description of Lampropedia hyalina (Ehrenberg 1832) Lee et al. 2004.</title>
        <authorList>
            <person name="Li Y."/>
            <person name="Wang T."/>
            <person name="Piao C.G."/>
            <person name="Wang L.F."/>
            <person name="Tian G.Z."/>
            <person name="Zhu T.H."/>
            <person name="Guo M.W."/>
        </authorList>
    </citation>
    <scope>NUCLEOTIDE SEQUENCE [LARGE SCALE GENOMIC DNA]</scope>
    <source>
        <strain evidence="8 9">2-bin</strain>
    </source>
</reference>
<feature type="transmembrane region" description="Helical" evidence="6">
    <location>
        <begin position="176"/>
        <end position="195"/>
    </location>
</feature>
<feature type="transmembrane region" description="Helical" evidence="6">
    <location>
        <begin position="312"/>
        <end position="329"/>
    </location>
</feature>
<dbReference type="InterPro" id="IPR037185">
    <property type="entry name" value="EmrE-like"/>
</dbReference>
<feature type="transmembrane region" description="Helical" evidence="6">
    <location>
        <begin position="145"/>
        <end position="164"/>
    </location>
</feature>
<dbReference type="InterPro" id="IPR000620">
    <property type="entry name" value="EamA_dom"/>
</dbReference>
<keyword evidence="9" id="KW-1185">Reference proteome</keyword>
<evidence type="ECO:0000256" key="4">
    <source>
        <dbReference type="ARBA" id="ARBA00022989"/>
    </source>
</evidence>
<evidence type="ECO:0000256" key="5">
    <source>
        <dbReference type="ARBA" id="ARBA00023136"/>
    </source>
</evidence>
<evidence type="ECO:0000256" key="1">
    <source>
        <dbReference type="ARBA" id="ARBA00004651"/>
    </source>
</evidence>
<feature type="transmembrane region" description="Helical" evidence="6">
    <location>
        <begin position="251"/>
        <end position="271"/>
    </location>
</feature>
<feature type="transmembrane region" description="Helical" evidence="6">
    <location>
        <begin position="57"/>
        <end position="75"/>
    </location>
</feature>
<feature type="transmembrane region" description="Helical" evidence="6">
    <location>
        <begin position="113"/>
        <end position="133"/>
    </location>
</feature>
<dbReference type="AlphaFoldDB" id="A0A4S8FBA4"/>
<keyword evidence="2" id="KW-1003">Cell membrane</keyword>
<feature type="transmembrane region" description="Helical" evidence="6">
    <location>
        <begin position="87"/>
        <end position="107"/>
    </location>
</feature>
<sequence length="333" mass="36406">MSTSNQAALTPAEHPVTAPSYRVGAGILSSMSAGAFWGLIFVIPLLLPQANAWQLSAARYLVYGGVALLLILPRWRQVFGRLGRAEWQALLGLSLLGNIVYYVLLVWGVQWAGAAPTALIIGLIPVVSTLMGLRSHKTVSLTAMLAPLCLCVLGTALVAMHSLTHGSAATESTNTWQRALGLLAAAGALLTWSTYSIWNSQWLMRRRDISPWDWSLLTGLVTGALAILLAIPAFGVPWWTAASDFSDQNWLRFWVITGTLAILASVVGNAFWNHASRLLPLTMIGQMIVFETIFALVYGFLYEWRWPGVQEWLAMTALIAGVLWCARLHQKAH</sequence>
<name>A0A4S8FBA4_9BURK</name>
<keyword evidence="5 6" id="KW-0472">Membrane</keyword>
<evidence type="ECO:0000256" key="6">
    <source>
        <dbReference type="SAM" id="Phobius"/>
    </source>
</evidence>
<comment type="caution">
    <text evidence="8">The sequence shown here is derived from an EMBL/GenBank/DDBJ whole genome shotgun (WGS) entry which is preliminary data.</text>
</comment>